<gene>
    <name evidence="1" type="ORF">SAMN05421748_101574</name>
</gene>
<dbReference type="AlphaFoldDB" id="A0A285F654"/>
<evidence type="ECO:0008006" key="3">
    <source>
        <dbReference type="Google" id="ProtNLM"/>
    </source>
</evidence>
<dbReference type="RefSeq" id="WP_097317856.1">
    <property type="nucleotide sequence ID" value="NZ_OBDY01000001.1"/>
</dbReference>
<dbReference type="Proteomes" id="UP000219612">
    <property type="component" value="Unassembled WGS sequence"/>
</dbReference>
<accession>A0A285F654</accession>
<organism evidence="1 2">
    <name type="scientific">Paractinoplanes atraurantiacus</name>
    <dbReference type="NCBI Taxonomy" id="1036182"/>
    <lineage>
        <taxon>Bacteria</taxon>
        <taxon>Bacillati</taxon>
        <taxon>Actinomycetota</taxon>
        <taxon>Actinomycetes</taxon>
        <taxon>Micromonosporales</taxon>
        <taxon>Micromonosporaceae</taxon>
        <taxon>Paractinoplanes</taxon>
    </lineage>
</organism>
<keyword evidence="2" id="KW-1185">Reference proteome</keyword>
<reference evidence="1 2" key="1">
    <citation type="submission" date="2017-09" db="EMBL/GenBank/DDBJ databases">
        <authorList>
            <person name="Ehlers B."/>
            <person name="Leendertz F.H."/>
        </authorList>
    </citation>
    <scope>NUCLEOTIDE SEQUENCE [LARGE SCALE GENOMIC DNA]</scope>
    <source>
        <strain evidence="1 2">CGMCC 4.6857</strain>
    </source>
</reference>
<evidence type="ECO:0000313" key="2">
    <source>
        <dbReference type="Proteomes" id="UP000219612"/>
    </source>
</evidence>
<protein>
    <recommendedName>
        <fullName evidence="3">Prevent-host-death family protein</fullName>
    </recommendedName>
</protein>
<proteinExistence type="predicted"/>
<sequence>MPVSEAPFSELINKPKATLQPLTGSRAHAIRLRRRDDVDLVVTTADRYEQDHAVVSAALRLFRTIVLNGQADAVLDLLPEVFPWSRFLPAGDRHTFLIEFVDTLRAVEDLDTFAPVTQLLTEWRHTAEAYADPTVLAVLTRGTGDFGPAPKLPAA</sequence>
<name>A0A285F654_9ACTN</name>
<dbReference type="EMBL" id="OBDY01000001">
    <property type="protein sequence ID" value="SNY05866.1"/>
    <property type="molecule type" value="Genomic_DNA"/>
</dbReference>
<dbReference type="OrthoDB" id="3378334at2"/>
<evidence type="ECO:0000313" key="1">
    <source>
        <dbReference type="EMBL" id="SNY05866.1"/>
    </source>
</evidence>